<dbReference type="InterPro" id="IPR006312">
    <property type="entry name" value="TatA/E"/>
</dbReference>
<accession>A0A1G7YHX0</accession>
<comment type="subcellular location">
    <subcellularLocation>
        <location evidence="1 9">Cell membrane</location>
        <topology evidence="1 9">Single-pass membrane protein</topology>
    </subcellularLocation>
</comment>
<evidence type="ECO:0000256" key="9">
    <source>
        <dbReference type="HAMAP-Rule" id="MF_00236"/>
    </source>
</evidence>
<keyword evidence="3 9" id="KW-1003">Cell membrane</keyword>
<evidence type="ECO:0000313" key="11">
    <source>
        <dbReference type="EMBL" id="SDG96103.1"/>
    </source>
</evidence>
<dbReference type="AlphaFoldDB" id="A0A1G7YHX0"/>
<dbReference type="NCBIfam" id="TIGR01411">
    <property type="entry name" value="tatAE"/>
    <property type="match status" value="1"/>
</dbReference>
<evidence type="ECO:0000256" key="5">
    <source>
        <dbReference type="ARBA" id="ARBA00022927"/>
    </source>
</evidence>
<feature type="compositionally biased region" description="Basic and acidic residues" evidence="10">
    <location>
        <begin position="71"/>
        <end position="90"/>
    </location>
</feature>
<protein>
    <recommendedName>
        <fullName evidence="9">Sec-independent protein translocase protein TatA</fullName>
    </recommendedName>
</protein>
<dbReference type="HAMAP" id="MF_00236">
    <property type="entry name" value="TatA_E"/>
    <property type="match status" value="1"/>
</dbReference>
<organism evidence="11 12">
    <name type="scientific">Roseospirillum parvum</name>
    <dbReference type="NCBI Taxonomy" id="83401"/>
    <lineage>
        <taxon>Bacteria</taxon>
        <taxon>Pseudomonadati</taxon>
        <taxon>Pseudomonadota</taxon>
        <taxon>Alphaproteobacteria</taxon>
        <taxon>Rhodospirillales</taxon>
        <taxon>Rhodospirillaceae</taxon>
        <taxon>Roseospirillum</taxon>
    </lineage>
</organism>
<feature type="compositionally biased region" description="Basic and acidic residues" evidence="10">
    <location>
        <begin position="46"/>
        <end position="62"/>
    </location>
</feature>
<dbReference type="GO" id="GO:0043953">
    <property type="term" value="P:protein transport by the Tat complex"/>
    <property type="evidence" value="ECO:0007669"/>
    <property type="project" value="UniProtKB-UniRule"/>
</dbReference>
<dbReference type="Pfam" id="PF02416">
    <property type="entry name" value="TatA_B_E"/>
    <property type="match status" value="1"/>
</dbReference>
<proteinExistence type="inferred from homology"/>
<keyword evidence="5 9" id="KW-0653">Protein transport</keyword>
<dbReference type="RefSeq" id="WP_092617286.1">
    <property type="nucleotide sequence ID" value="NZ_FNCV01000003.1"/>
</dbReference>
<sequence length="90" mass="9056">MGLSIWQLLIVLVIVLVLFGGSGKLSSLMGDAGKGIKAFKSGLGGDKGEAEADTKQIKDEPAAAKPAAPKAEAKPAPKAEAKPAAKSDKA</sequence>
<evidence type="ECO:0000256" key="8">
    <source>
        <dbReference type="ARBA" id="ARBA00023136"/>
    </source>
</evidence>
<keyword evidence="2 9" id="KW-0813">Transport</keyword>
<dbReference type="Proteomes" id="UP000217076">
    <property type="component" value="Unassembled WGS sequence"/>
</dbReference>
<evidence type="ECO:0000256" key="10">
    <source>
        <dbReference type="SAM" id="MobiDB-lite"/>
    </source>
</evidence>
<dbReference type="InterPro" id="IPR003369">
    <property type="entry name" value="TatA/B/E"/>
</dbReference>
<reference evidence="12" key="1">
    <citation type="submission" date="2016-10" db="EMBL/GenBank/DDBJ databases">
        <authorList>
            <person name="Varghese N."/>
            <person name="Submissions S."/>
        </authorList>
    </citation>
    <scope>NUCLEOTIDE SEQUENCE [LARGE SCALE GENOMIC DNA]</scope>
    <source>
        <strain evidence="12">930I</strain>
    </source>
</reference>
<keyword evidence="7 9" id="KW-0811">Translocation</keyword>
<evidence type="ECO:0000256" key="7">
    <source>
        <dbReference type="ARBA" id="ARBA00023010"/>
    </source>
</evidence>
<dbReference type="PANTHER" id="PTHR42982">
    <property type="entry name" value="SEC-INDEPENDENT PROTEIN TRANSLOCASE PROTEIN TATA"/>
    <property type="match status" value="1"/>
</dbReference>
<dbReference type="OrthoDB" id="7161179at2"/>
<keyword evidence="6 9" id="KW-1133">Transmembrane helix</keyword>
<dbReference type="PANTHER" id="PTHR42982:SF1">
    <property type="entry name" value="SEC-INDEPENDENT PROTEIN TRANSLOCASE PROTEIN TATA"/>
    <property type="match status" value="1"/>
</dbReference>
<comment type="subunit">
    <text evidence="9">The Tat system comprises two distinct complexes: a TatABC complex, containing multiple copies of TatA, TatB and TatC subunits, and a separate TatA complex, containing only TatA subunits. Substrates initially bind to the TatABC complex, which probably triggers association of the separate TatA complex to form the active translocon.</text>
</comment>
<gene>
    <name evidence="9" type="primary">tatA</name>
    <name evidence="11" type="ORF">SAMN05421742_103312</name>
</gene>
<dbReference type="GO" id="GO:0008320">
    <property type="term" value="F:protein transmembrane transporter activity"/>
    <property type="evidence" value="ECO:0007669"/>
    <property type="project" value="UniProtKB-UniRule"/>
</dbReference>
<evidence type="ECO:0000256" key="6">
    <source>
        <dbReference type="ARBA" id="ARBA00022989"/>
    </source>
</evidence>
<evidence type="ECO:0000313" key="12">
    <source>
        <dbReference type="Proteomes" id="UP000217076"/>
    </source>
</evidence>
<comment type="similarity">
    <text evidence="9">Belongs to the TatA/E family.</text>
</comment>
<name>A0A1G7YHX0_9PROT</name>
<dbReference type="GO" id="GO:0033281">
    <property type="term" value="C:TAT protein transport complex"/>
    <property type="evidence" value="ECO:0007669"/>
    <property type="project" value="UniProtKB-UniRule"/>
</dbReference>
<dbReference type="EMBL" id="FNCV01000003">
    <property type="protein sequence ID" value="SDG96103.1"/>
    <property type="molecule type" value="Genomic_DNA"/>
</dbReference>
<evidence type="ECO:0000256" key="2">
    <source>
        <dbReference type="ARBA" id="ARBA00022448"/>
    </source>
</evidence>
<evidence type="ECO:0000256" key="3">
    <source>
        <dbReference type="ARBA" id="ARBA00022475"/>
    </source>
</evidence>
<keyword evidence="12" id="KW-1185">Reference proteome</keyword>
<evidence type="ECO:0000256" key="4">
    <source>
        <dbReference type="ARBA" id="ARBA00022692"/>
    </source>
</evidence>
<dbReference type="Gene3D" id="1.20.5.3310">
    <property type="match status" value="1"/>
</dbReference>
<feature type="region of interest" description="Disordered" evidence="10">
    <location>
        <begin position="41"/>
        <end position="90"/>
    </location>
</feature>
<dbReference type="STRING" id="83401.SAMN05421742_103312"/>
<evidence type="ECO:0000256" key="1">
    <source>
        <dbReference type="ARBA" id="ARBA00004162"/>
    </source>
</evidence>
<keyword evidence="8 9" id="KW-0472">Membrane</keyword>
<comment type="function">
    <text evidence="9">Part of the twin-arginine translocation (Tat) system that transports large folded proteins containing a characteristic twin-arginine motif in their signal peptide across membranes. TatA could form the protein-conducting channel of the Tat system.</text>
</comment>
<keyword evidence="4 9" id="KW-0812">Transmembrane</keyword>